<dbReference type="GO" id="GO:0001046">
    <property type="term" value="F:core promoter sequence-specific DNA binding"/>
    <property type="evidence" value="ECO:0007669"/>
    <property type="project" value="TreeGrafter"/>
</dbReference>
<dbReference type="STRING" id="131310.A0A0N4ZYW8"/>
<dbReference type="AlphaFoldDB" id="A0A0N4ZYW8"/>
<dbReference type="GO" id="GO:0003681">
    <property type="term" value="F:bent DNA binding"/>
    <property type="evidence" value="ECO:0007669"/>
    <property type="project" value="TreeGrafter"/>
</dbReference>
<dbReference type="WBParaSite" id="PTRK_0001398300.1">
    <property type="protein sequence ID" value="PTRK_0001398300.1"/>
    <property type="gene ID" value="PTRK_0001398300"/>
</dbReference>
<dbReference type="Proteomes" id="UP000038045">
    <property type="component" value="Unplaced"/>
</dbReference>
<dbReference type="PANTHER" id="PTHR13421:SF22">
    <property type="entry name" value="SNRNA-ACTIVATING PROTEIN COMPLEX SUBUNIT 3"/>
    <property type="match status" value="1"/>
</dbReference>
<name>A0A0N4ZYW8_PARTI</name>
<keyword evidence="1" id="KW-1185">Reference proteome</keyword>
<dbReference type="GO" id="GO:0042796">
    <property type="term" value="P:snRNA transcription by RNA polymerase III"/>
    <property type="evidence" value="ECO:0007669"/>
    <property type="project" value="TreeGrafter"/>
</dbReference>
<proteinExistence type="predicted"/>
<organism evidence="1 2">
    <name type="scientific">Parastrongyloides trichosuri</name>
    <name type="common">Possum-specific nematode worm</name>
    <dbReference type="NCBI Taxonomy" id="131310"/>
    <lineage>
        <taxon>Eukaryota</taxon>
        <taxon>Metazoa</taxon>
        <taxon>Ecdysozoa</taxon>
        <taxon>Nematoda</taxon>
        <taxon>Chromadorea</taxon>
        <taxon>Rhabditida</taxon>
        <taxon>Tylenchina</taxon>
        <taxon>Panagrolaimomorpha</taxon>
        <taxon>Strongyloidoidea</taxon>
        <taxon>Strongyloididae</taxon>
        <taxon>Parastrongyloides</taxon>
    </lineage>
</organism>
<dbReference type="GO" id="GO:0042795">
    <property type="term" value="P:snRNA transcription by RNA polymerase II"/>
    <property type="evidence" value="ECO:0007669"/>
    <property type="project" value="TreeGrafter"/>
</dbReference>
<protein>
    <submittedName>
        <fullName evidence="2">snRNA-activating protein complex subunit 3</fullName>
    </submittedName>
</protein>
<dbReference type="GO" id="GO:0019185">
    <property type="term" value="C:snRNA-activating protein complex"/>
    <property type="evidence" value="ECO:0007669"/>
    <property type="project" value="TreeGrafter"/>
</dbReference>
<reference evidence="2" key="1">
    <citation type="submission" date="2017-02" db="UniProtKB">
        <authorList>
            <consortium name="WormBaseParasite"/>
        </authorList>
    </citation>
    <scope>IDENTIFICATION</scope>
</reference>
<evidence type="ECO:0000313" key="1">
    <source>
        <dbReference type="Proteomes" id="UP000038045"/>
    </source>
</evidence>
<dbReference type="GO" id="GO:0000978">
    <property type="term" value="F:RNA polymerase II cis-regulatory region sequence-specific DNA binding"/>
    <property type="evidence" value="ECO:0007669"/>
    <property type="project" value="TreeGrafter"/>
</dbReference>
<dbReference type="GO" id="GO:0001006">
    <property type="term" value="F:RNA polymerase III type 3 promoter sequence-specific DNA binding"/>
    <property type="evidence" value="ECO:0007669"/>
    <property type="project" value="TreeGrafter"/>
</dbReference>
<accession>A0A0N4ZYW8</accession>
<sequence length="508" mass="59969">MSFDKLIGRERLMKFSPVINLNTFRFNGIYTKNILKINIPCQDEDYLGDYCKSDTDDEVKKLKVKKINDESDDEGNDIEKGQLLNDVDERKNFWWRGNKIGQLYKEMEDKKNLISELIYQDPTYLDMIKTETKFIERTDPNYVPDILSLNRKHEGTIDYDSLSKYRNGFLNYVQSLDGNIEDAKHALISVDDFSFECLQKNPNFSKLSLFGQPLSNKSDKLTTSISSNRFVICREPNIKVSHLVKCKYYHFFEYCFQTRTYNREETIPEDFRITVRLLIPKISKLRRIPYNSNIWRPVIDRIYNLRGDNTLVELRKLIVCHWDLVCTKSADQTFPTKDDFLINQLSSSFIFIHDTIYIDKTRDKCNDITDVYIEFLKKRSHIFGPIKVVDMSNVKISDLNLRLGYPYVYVHMGGQCEHQFFFSDLRMLTANDYHHLETYPLKVSEVNRIKVCAVCKENGAKFIVVNCEKMPKCPKVLCYNCYHKFHYAMDVKSIQSTSYYYYEKSGYI</sequence>
<dbReference type="Pfam" id="PF12251">
    <property type="entry name" value="SNAPC3"/>
    <property type="match status" value="1"/>
</dbReference>
<dbReference type="PANTHER" id="PTHR13421">
    <property type="entry name" value="SNRNA-ACTIVATING PROTEIN COMPLEX SUBUNIT 3"/>
    <property type="match status" value="1"/>
</dbReference>
<evidence type="ECO:0000313" key="2">
    <source>
        <dbReference type="WBParaSite" id="PTRK_0001398300.1"/>
    </source>
</evidence>
<dbReference type="InterPro" id="IPR022042">
    <property type="entry name" value="snRNA-activating_su3"/>
</dbReference>